<dbReference type="OrthoDB" id="2133912at2759"/>
<keyword evidence="2" id="KW-1185">Reference proteome</keyword>
<proteinExistence type="predicted"/>
<accession>A0A2G9T7X9</accession>
<dbReference type="PANTHER" id="PTHR14240">
    <property type="entry name" value="RETINITIS PIGMENTOSA GTPASE REGULATOR-INTERACTING PROTEIN"/>
    <property type="match status" value="1"/>
</dbReference>
<feature type="non-terminal residue" evidence="1">
    <location>
        <position position="1"/>
    </location>
</feature>
<dbReference type="Gene3D" id="2.60.40.150">
    <property type="entry name" value="C2 domain"/>
    <property type="match status" value="1"/>
</dbReference>
<organism evidence="1 2">
    <name type="scientific">Teladorsagia circumcincta</name>
    <name type="common">Brown stomach worm</name>
    <name type="synonym">Ostertagia circumcincta</name>
    <dbReference type="NCBI Taxonomy" id="45464"/>
    <lineage>
        <taxon>Eukaryota</taxon>
        <taxon>Metazoa</taxon>
        <taxon>Ecdysozoa</taxon>
        <taxon>Nematoda</taxon>
        <taxon>Chromadorea</taxon>
        <taxon>Rhabditida</taxon>
        <taxon>Rhabditina</taxon>
        <taxon>Rhabditomorpha</taxon>
        <taxon>Strongyloidea</taxon>
        <taxon>Trichostrongylidae</taxon>
        <taxon>Teladorsagia</taxon>
    </lineage>
</organism>
<dbReference type="GO" id="GO:0035869">
    <property type="term" value="C:ciliary transition zone"/>
    <property type="evidence" value="ECO:0007669"/>
    <property type="project" value="TreeGrafter"/>
</dbReference>
<feature type="non-terminal residue" evidence="1">
    <location>
        <position position="94"/>
    </location>
</feature>
<dbReference type="PANTHER" id="PTHR14240:SF1">
    <property type="entry name" value="PROTEIN FANTOM-RELATED"/>
    <property type="match status" value="1"/>
</dbReference>
<reference evidence="1 2" key="1">
    <citation type="submission" date="2015-09" db="EMBL/GenBank/DDBJ databases">
        <title>Draft genome of the parasitic nematode Teladorsagia circumcincta isolate WARC Sus (inbred).</title>
        <authorList>
            <person name="Mitreva M."/>
        </authorList>
    </citation>
    <scope>NUCLEOTIDE SEQUENCE [LARGE SCALE GENOMIC DNA]</scope>
    <source>
        <strain evidence="1 2">S</strain>
    </source>
</reference>
<name>A0A2G9T7X9_TELCI</name>
<sequence>ELEVCVIYEFFSFSPYFTNYVTSSKTAEFNSKRDWSVPSEALQSYLSETEITFFLFENRVGSNEEKDGVLSMLSLPLAPLRENKPIKGSFEMVK</sequence>
<dbReference type="InterPro" id="IPR031139">
    <property type="entry name" value="RPGRIP1_fam"/>
</dbReference>
<dbReference type="GO" id="GO:1905515">
    <property type="term" value="P:non-motile cilium assembly"/>
    <property type="evidence" value="ECO:0007669"/>
    <property type="project" value="TreeGrafter"/>
</dbReference>
<dbReference type="InterPro" id="IPR035892">
    <property type="entry name" value="C2_domain_sf"/>
</dbReference>
<protein>
    <submittedName>
        <fullName evidence="1">Uncharacterized protein</fullName>
    </submittedName>
</protein>
<dbReference type="AlphaFoldDB" id="A0A2G9T7X9"/>
<gene>
    <name evidence="1" type="ORF">TELCIR_25164</name>
</gene>
<dbReference type="Proteomes" id="UP000230423">
    <property type="component" value="Unassembled WGS sequence"/>
</dbReference>
<evidence type="ECO:0000313" key="2">
    <source>
        <dbReference type="Proteomes" id="UP000230423"/>
    </source>
</evidence>
<dbReference type="EMBL" id="KZ411698">
    <property type="protein sequence ID" value="PIO53500.1"/>
    <property type="molecule type" value="Genomic_DNA"/>
</dbReference>
<evidence type="ECO:0000313" key="1">
    <source>
        <dbReference type="EMBL" id="PIO53500.1"/>
    </source>
</evidence>